<proteinExistence type="predicted"/>
<dbReference type="Proteomes" id="UP000651208">
    <property type="component" value="Unassembled WGS sequence"/>
</dbReference>
<dbReference type="RefSeq" id="WP_220679838.1">
    <property type="nucleotide sequence ID" value="NZ_JABURY010000013.1"/>
</dbReference>
<sequence>MIKRVMLSLLIISSLLLIITVFLFIKQLAFINHSDQAQGIVINFRISYLEDGRGNKNRYYHPIVKYINKDGLAAYFLSDIGHRTPQYELGEPVDVLYTINHAEINSFKSHWSLVILLGILGIIPFLITIGFFCYIYLRNKQKNWLIDNGKYLETSILSIETTSFLNFVGHSYVIYSEWVDEMQPDVVHIFRSENIKFNPEFYIKDNKTINVYVDIQKPRRYYMDIQFLPKVY</sequence>
<feature type="transmembrane region" description="Helical" evidence="1">
    <location>
        <begin position="113"/>
        <end position="137"/>
    </location>
</feature>
<evidence type="ECO:0000313" key="2">
    <source>
        <dbReference type="EMBL" id="MBC9130777.1"/>
    </source>
</evidence>
<keyword evidence="1" id="KW-1133">Transmembrane helix</keyword>
<keyword evidence="1" id="KW-0812">Transmembrane</keyword>
<reference evidence="2 3" key="1">
    <citation type="submission" date="2020-06" db="EMBL/GenBank/DDBJ databases">
        <title>Frischella cerana isolated from Apis cerana gut homogenate.</title>
        <authorList>
            <person name="Wolter L.A."/>
            <person name="Suenami S."/>
            <person name="Miyazaki R."/>
        </authorList>
    </citation>
    <scope>NUCLEOTIDE SEQUENCE [LARGE SCALE GENOMIC DNA]</scope>
    <source>
        <strain evidence="2 3">Ac13</strain>
    </source>
</reference>
<comment type="caution">
    <text evidence="2">The sequence shown here is derived from an EMBL/GenBank/DDBJ whole genome shotgun (WGS) entry which is preliminary data.</text>
</comment>
<evidence type="ECO:0000313" key="3">
    <source>
        <dbReference type="Proteomes" id="UP000651208"/>
    </source>
</evidence>
<dbReference type="EMBL" id="JABURY010000013">
    <property type="protein sequence ID" value="MBC9130777.1"/>
    <property type="molecule type" value="Genomic_DNA"/>
</dbReference>
<keyword evidence="3" id="KW-1185">Reference proteome</keyword>
<name>A0ABR7QX23_9GAMM</name>
<keyword evidence="1" id="KW-0472">Membrane</keyword>
<gene>
    <name evidence="2" type="ORF">FcAc13_05570</name>
</gene>
<evidence type="ECO:0000256" key="1">
    <source>
        <dbReference type="SAM" id="Phobius"/>
    </source>
</evidence>
<accession>A0ABR7QX23</accession>
<organism evidence="2 3">
    <name type="scientific">Frischella japonica</name>
    <dbReference type="NCBI Taxonomy" id="2741544"/>
    <lineage>
        <taxon>Bacteria</taxon>
        <taxon>Pseudomonadati</taxon>
        <taxon>Pseudomonadota</taxon>
        <taxon>Gammaproteobacteria</taxon>
        <taxon>Orbales</taxon>
        <taxon>Orbaceae</taxon>
        <taxon>Frischella</taxon>
    </lineage>
</organism>
<feature type="transmembrane region" description="Helical" evidence="1">
    <location>
        <begin position="7"/>
        <end position="25"/>
    </location>
</feature>
<protein>
    <submittedName>
        <fullName evidence="2">DUF3592 domain-containing protein</fullName>
    </submittedName>
</protein>